<evidence type="ECO:0000313" key="3">
    <source>
        <dbReference type="EMBL" id="CAK1580607.1"/>
    </source>
</evidence>
<feature type="domain" description="DUF4817" evidence="2">
    <location>
        <begin position="5"/>
        <end position="63"/>
    </location>
</feature>
<dbReference type="InterPro" id="IPR032135">
    <property type="entry name" value="DUF4817"/>
</dbReference>
<dbReference type="Proteomes" id="UP001314205">
    <property type="component" value="Unassembled WGS sequence"/>
</dbReference>
<organism evidence="3 4">
    <name type="scientific">Parnassius mnemosyne</name>
    <name type="common">clouded apollo</name>
    <dbReference type="NCBI Taxonomy" id="213953"/>
    <lineage>
        <taxon>Eukaryota</taxon>
        <taxon>Metazoa</taxon>
        <taxon>Ecdysozoa</taxon>
        <taxon>Arthropoda</taxon>
        <taxon>Hexapoda</taxon>
        <taxon>Insecta</taxon>
        <taxon>Pterygota</taxon>
        <taxon>Neoptera</taxon>
        <taxon>Endopterygota</taxon>
        <taxon>Lepidoptera</taxon>
        <taxon>Glossata</taxon>
        <taxon>Ditrysia</taxon>
        <taxon>Papilionoidea</taxon>
        <taxon>Papilionidae</taxon>
        <taxon>Parnassiinae</taxon>
        <taxon>Parnassini</taxon>
        <taxon>Parnassius</taxon>
        <taxon>Driopa</taxon>
    </lineage>
</organism>
<keyword evidence="4" id="KW-1185">Reference proteome</keyword>
<comment type="caution">
    <text evidence="3">The sequence shown here is derived from an EMBL/GenBank/DDBJ whole genome shotgun (WGS) entry which is preliminary data.</text>
</comment>
<evidence type="ECO:0000259" key="2">
    <source>
        <dbReference type="Pfam" id="PF16087"/>
    </source>
</evidence>
<feature type="region of interest" description="Disordered" evidence="1">
    <location>
        <begin position="60"/>
        <end position="89"/>
    </location>
</feature>
<dbReference type="Pfam" id="PF16087">
    <property type="entry name" value="DUF4817"/>
    <property type="match status" value="1"/>
</dbReference>
<evidence type="ECO:0000256" key="1">
    <source>
        <dbReference type="SAM" id="MobiDB-lite"/>
    </source>
</evidence>
<feature type="compositionally biased region" description="Basic and acidic residues" evidence="1">
    <location>
        <begin position="67"/>
        <end position="82"/>
    </location>
</feature>
<evidence type="ECO:0000313" key="4">
    <source>
        <dbReference type="Proteomes" id="UP001314205"/>
    </source>
</evidence>
<accession>A0AAV1KFM2</accession>
<dbReference type="EMBL" id="CAVLGL010000013">
    <property type="protein sequence ID" value="CAK1580607.1"/>
    <property type="molecule type" value="Genomic_DNA"/>
</dbReference>
<gene>
    <name evidence="3" type="ORF">PARMNEM_LOCUS2380</name>
</gene>
<name>A0AAV1KFM2_9NEOP</name>
<reference evidence="3 4" key="1">
    <citation type="submission" date="2023-11" db="EMBL/GenBank/DDBJ databases">
        <authorList>
            <person name="Hedman E."/>
            <person name="Englund M."/>
            <person name="Stromberg M."/>
            <person name="Nyberg Akerstrom W."/>
            <person name="Nylinder S."/>
            <person name="Jareborg N."/>
            <person name="Kallberg Y."/>
            <person name="Kronander E."/>
        </authorList>
    </citation>
    <scope>NUCLEOTIDE SEQUENCE [LARGE SCALE GENOMIC DNA]</scope>
</reference>
<sequence>MSQWTGEQRAFAVESYFKSNDSCTIARRRFCTRFDIQRLSDEPSVITNLIRTWMQKFRATGSTIKNPRPDPSRTSRTKENIQRVESSVL</sequence>
<dbReference type="AlphaFoldDB" id="A0AAV1KFM2"/>
<proteinExistence type="predicted"/>
<protein>
    <recommendedName>
        <fullName evidence="2">DUF4817 domain-containing protein</fullName>
    </recommendedName>
</protein>